<name>A0AAD1SD33_PELCU</name>
<evidence type="ECO:0000313" key="2">
    <source>
        <dbReference type="Proteomes" id="UP001295444"/>
    </source>
</evidence>
<organism evidence="1 2">
    <name type="scientific">Pelobates cultripes</name>
    <name type="common">Western spadefoot toad</name>
    <dbReference type="NCBI Taxonomy" id="61616"/>
    <lineage>
        <taxon>Eukaryota</taxon>
        <taxon>Metazoa</taxon>
        <taxon>Chordata</taxon>
        <taxon>Craniata</taxon>
        <taxon>Vertebrata</taxon>
        <taxon>Euteleostomi</taxon>
        <taxon>Amphibia</taxon>
        <taxon>Batrachia</taxon>
        <taxon>Anura</taxon>
        <taxon>Pelobatoidea</taxon>
        <taxon>Pelobatidae</taxon>
        <taxon>Pelobates</taxon>
    </lineage>
</organism>
<dbReference type="Proteomes" id="UP001295444">
    <property type="component" value="Chromosome 06"/>
</dbReference>
<sequence length="242" mass="27749">MVSKQNKALTPIKHLMGSSAYCKEGQFLSIDEEYNYLKSERDLHEVGSAIISKISKLKFDQLFKMCLVFAITRLRHVTTQDCLPDILSLGYFNVNNSESSRRLCFWSAEVIPDDIEQARQWAFDYVQHMVTAEEAERFQEEIKGQFASSPAFDNSTSRYGNFMFSFALSDLLEAYQPQHCQNGEPQLRVLGTEMYTQEIAHIVVVHSPDTDLYHDLPRVETVPSTAESLPFIYRPESVQTVL</sequence>
<keyword evidence="2" id="KW-1185">Reference proteome</keyword>
<proteinExistence type="predicted"/>
<dbReference type="AlphaFoldDB" id="A0AAD1SD33"/>
<gene>
    <name evidence="1" type="ORF">PECUL_23A000433</name>
</gene>
<accession>A0AAD1SD33</accession>
<evidence type="ECO:0000313" key="1">
    <source>
        <dbReference type="EMBL" id="CAH2299149.1"/>
    </source>
</evidence>
<reference evidence="1" key="1">
    <citation type="submission" date="2022-03" db="EMBL/GenBank/DDBJ databases">
        <authorList>
            <person name="Alioto T."/>
            <person name="Alioto T."/>
            <person name="Gomez Garrido J."/>
        </authorList>
    </citation>
    <scope>NUCLEOTIDE SEQUENCE</scope>
</reference>
<dbReference type="EMBL" id="OW240917">
    <property type="protein sequence ID" value="CAH2299149.1"/>
    <property type="molecule type" value="Genomic_DNA"/>
</dbReference>
<protein>
    <submittedName>
        <fullName evidence="1">Uncharacterized protein</fullName>
    </submittedName>
</protein>